<evidence type="ECO:0000256" key="5">
    <source>
        <dbReference type="ARBA" id="ARBA00023136"/>
    </source>
</evidence>
<feature type="domain" description="Cardiolipin synthase N-terminal" evidence="7">
    <location>
        <begin position="34"/>
        <end position="72"/>
    </location>
</feature>
<keyword evidence="4 6" id="KW-1133">Transmembrane helix</keyword>
<sequence length="74" mass="8730">MSRNDKLQWSDLDPSAKGWIIGLGAYEILEKLIVWHFIYHTPRSKTRGSKWLWFGLSFINFFGPLAYAVWGRKK</sequence>
<dbReference type="EMBL" id="CP059833">
    <property type="protein sequence ID" value="QMV85340.1"/>
    <property type="molecule type" value="Genomic_DNA"/>
</dbReference>
<evidence type="ECO:0000313" key="9">
    <source>
        <dbReference type="Proteomes" id="UP000515570"/>
    </source>
</evidence>
<dbReference type="Pfam" id="PF13396">
    <property type="entry name" value="PLDc_N"/>
    <property type="match status" value="1"/>
</dbReference>
<evidence type="ECO:0000256" key="3">
    <source>
        <dbReference type="ARBA" id="ARBA00022692"/>
    </source>
</evidence>
<evidence type="ECO:0000313" key="8">
    <source>
        <dbReference type="EMBL" id="QMV85340.1"/>
    </source>
</evidence>
<evidence type="ECO:0000256" key="6">
    <source>
        <dbReference type="SAM" id="Phobius"/>
    </source>
</evidence>
<feature type="transmembrane region" description="Helical" evidence="6">
    <location>
        <begin position="51"/>
        <end position="70"/>
    </location>
</feature>
<feature type="transmembrane region" description="Helical" evidence="6">
    <location>
        <begin position="20"/>
        <end position="39"/>
    </location>
</feature>
<evidence type="ECO:0000256" key="1">
    <source>
        <dbReference type="ARBA" id="ARBA00004651"/>
    </source>
</evidence>
<reference evidence="8 9" key="1">
    <citation type="submission" date="2020-07" db="EMBL/GenBank/DDBJ databases">
        <title>non toxigenic Corynebacterium sp. nov from a clinical source.</title>
        <authorList>
            <person name="Bernier A.-M."/>
            <person name="Bernard K."/>
        </authorList>
    </citation>
    <scope>NUCLEOTIDE SEQUENCE [LARGE SCALE GENOMIC DNA]</scope>
    <source>
        <strain evidence="9">NML 93-0612</strain>
    </source>
</reference>
<name>A0A7G5FFE9_9CORY</name>
<comment type="subcellular location">
    <subcellularLocation>
        <location evidence="1">Cell membrane</location>
        <topology evidence="1">Multi-pass membrane protein</topology>
    </subcellularLocation>
</comment>
<proteinExistence type="predicted"/>
<evidence type="ECO:0000256" key="2">
    <source>
        <dbReference type="ARBA" id="ARBA00022475"/>
    </source>
</evidence>
<protein>
    <submittedName>
        <fullName evidence="8">PLDc N-terminal domain-containing protein</fullName>
    </submittedName>
</protein>
<keyword evidence="2" id="KW-1003">Cell membrane</keyword>
<accession>A0A7G5FFE9</accession>
<evidence type="ECO:0000256" key="4">
    <source>
        <dbReference type="ARBA" id="ARBA00022989"/>
    </source>
</evidence>
<keyword evidence="3 6" id="KW-0812">Transmembrane</keyword>
<evidence type="ECO:0000259" key="7">
    <source>
        <dbReference type="Pfam" id="PF13396"/>
    </source>
</evidence>
<organism evidence="8 9">
    <name type="scientific">Corynebacterium hindlerae</name>
    <dbReference type="NCBI Taxonomy" id="699041"/>
    <lineage>
        <taxon>Bacteria</taxon>
        <taxon>Bacillati</taxon>
        <taxon>Actinomycetota</taxon>
        <taxon>Actinomycetes</taxon>
        <taxon>Mycobacteriales</taxon>
        <taxon>Corynebacteriaceae</taxon>
        <taxon>Corynebacterium</taxon>
    </lineage>
</organism>
<dbReference type="InterPro" id="IPR027379">
    <property type="entry name" value="CLS_N"/>
</dbReference>
<keyword evidence="9" id="KW-1185">Reference proteome</keyword>
<dbReference type="AlphaFoldDB" id="A0A7G5FFE9"/>
<gene>
    <name evidence="8" type="ORF">HW450_00825</name>
</gene>
<keyword evidence="5 6" id="KW-0472">Membrane</keyword>
<dbReference type="Proteomes" id="UP000515570">
    <property type="component" value="Chromosome"/>
</dbReference>
<dbReference type="RefSeq" id="WP_182386162.1">
    <property type="nucleotide sequence ID" value="NZ_CP059833.1"/>
</dbReference>
<dbReference type="GO" id="GO:0005886">
    <property type="term" value="C:plasma membrane"/>
    <property type="evidence" value="ECO:0007669"/>
    <property type="project" value="UniProtKB-SubCell"/>
</dbReference>